<accession>A0A2C5WV07</accession>
<reference evidence="3 4" key="2">
    <citation type="journal article" date="2013" name="IMA Fungus">
        <title>IMA Genome-F 1: Ceratocystis fimbriata: Draft nuclear genome sequence for the plant pathogen, Ceratocystis fimbriata.</title>
        <authorList>
            <person name="Wilken P.M."/>
            <person name="Steenkamp E.T."/>
            <person name="Wingfield M.J."/>
            <person name="de Beer Z.W."/>
            <person name="Wingfield B.D."/>
        </authorList>
    </citation>
    <scope>NUCLEOTIDE SEQUENCE [LARGE SCALE GENOMIC DNA]</scope>
    <source>
        <strain evidence="3 4">CBS 114723</strain>
    </source>
</reference>
<dbReference type="Proteomes" id="UP000222788">
    <property type="component" value="Unassembled WGS sequence"/>
</dbReference>
<evidence type="ECO:0000313" key="3">
    <source>
        <dbReference type="EMBL" id="PHH49572.1"/>
    </source>
</evidence>
<feature type="region of interest" description="Disordered" evidence="1">
    <location>
        <begin position="429"/>
        <end position="481"/>
    </location>
</feature>
<feature type="transmembrane region" description="Helical" evidence="2">
    <location>
        <begin position="214"/>
        <end position="232"/>
    </location>
</feature>
<dbReference type="EMBL" id="APWK03000187">
    <property type="protein sequence ID" value="PHH49572.1"/>
    <property type="molecule type" value="Genomic_DNA"/>
</dbReference>
<feature type="transmembrane region" description="Helical" evidence="2">
    <location>
        <begin position="263"/>
        <end position="286"/>
    </location>
</feature>
<evidence type="ECO:0000256" key="1">
    <source>
        <dbReference type="SAM" id="MobiDB-lite"/>
    </source>
</evidence>
<feature type="region of interest" description="Disordered" evidence="1">
    <location>
        <begin position="507"/>
        <end position="572"/>
    </location>
</feature>
<feature type="compositionally biased region" description="Polar residues" evidence="1">
    <location>
        <begin position="434"/>
        <end position="446"/>
    </location>
</feature>
<keyword evidence="2" id="KW-0472">Membrane</keyword>
<organism evidence="3 4">
    <name type="scientific">Ceratocystis fimbriata CBS 114723</name>
    <dbReference type="NCBI Taxonomy" id="1035309"/>
    <lineage>
        <taxon>Eukaryota</taxon>
        <taxon>Fungi</taxon>
        <taxon>Dikarya</taxon>
        <taxon>Ascomycota</taxon>
        <taxon>Pezizomycotina</taxon>
        <taxon>Sordariomycetes</taxon>
        <taxon>Hypocreomycetidae</taxon>
        <taxon>Microascales</taxon>
        <taxon>Ceratocystidaceae</taxon>
        <taxon>Ceratocystis</taxon>
    </lineage>
</organism>
<keyword evidence="2" id="KW-0812">Transmembrane</keyword>
<reference evidence="3 4" key="1">
    <citation type="journal article" date="2013" name="Fungal Biol.">
        <title>Analysis of microsatellite markers in the genome of the plant pathogen Ceratocystis fimbriata.</title>
        <authorList>
            <person name="Simpson M.C."/>
            <person name="Wilken P.M."/>
            <person name="Coetzee M.P."/>
            <person name="Wingfield M.J."/>
            <person name="Wingfield B.D."/>
        </authorList>
    </citation>
    <scope>NUCLEOTIDE SEQUENCE [LARGE SCALE GENOMIC DNA]</scope>
    <source>
        <strain evidence="3 4">CBS 114723</strain>
    </source>
</reference>
<proteinExistence type="predicted"/>
<dbReference type="InterPro" id="IPR018830">
    <property type="entry name" value="DUF2434"/>
</dbReference>
<dbReference type="STRING" id="1035309.A0A2C5WV07"/>
<dbReference type="AlphaFoldDB" id="A0A2C5WV07"/>
<keyword evidence="4" id="KW-1185">Reference proteome</keyword>
<feature type="transmembrane region" description="Helical" evidence="2">
    <location>
        <begin position="162"/>
        <end position="184"/>
    </location>
</feature>
<comment type="caution">
    <text evidence="3">The sequence shown here is derived from an EMBL/GenBank/DDBJ whole genome shotgun (WGS) entry which is preliminary data.</text>
</comment>
<sequence>METIVPLENSIPWPEGDNDTDTVFGGHHLNLTLLKQWNYTLYENHTISNFSKCKMVLEPHFPYAIFTNGSFANSTTCYRALNHIGPRAKTGTGFVVLFAICLFFILPCLRKHGRLHLPTERRFFPIGRRWQWYWGSFVCACGIIGMFANIDVDRYYLPSIPIVITSFFWYLAQMGTMALVWEAIRHWNSWSERQWIDPNPFAYPQFDQRGMFEFWLPLVYYLFLWLNFFMIIPQSWGKTQLQRSQQQIDLRAKPFVHAVRFKVGASFLVVCYIINFVSLVHTIWHYKPRGRNWFYQFLNFFRYTPVRFWFILPCQAVMIAFQWAVCFRWDIHPVNIDGDVTAIFAGGYAPMVMIMLIQIIWGLHHVNEDLELIRQRRVRGAEVDASLGIVNKPNWWKRVHGDDHLNLTMMERLRRRVAAVGGGRRMDAAAAMSDENTGTYQDNIEMSPSGPPNDRPQSKASSRRSKVVLPTPYTGKSEQRRYERTMEIASSMLFPNAPPRITPERLRELQEDGPPPPYGASASGSASGSGGHESSVRSRSRPRPDSYTSSESADSTTMLNPKPQKIKSMLDI</sequence>
<dbReference type="Pfam" id="PF10361">
    <property type="entry name" value="DUF2434"/>
    <property type="match status" value="1"/>
</dbReference>
<name>A0A2C5WV07_9PEZI</name>
<gene>
    <name evidence="3" type="ORF">CFIMG_006474RA</name>
</gene>
<feature type="transmembrane region" description="Helical" evidence="2">
    <location>
        <begin position="345"/>
        <end position="366"/>
    </location>
</feature>
<evidence type="ECO:0000256" key="2">
    <source>
        <dbReference type="SAM" id="Phobius"/>
    </source>
</evidence>
<keyword evidence="2" id="KW-1133">Transmembrane helix</keyword>
<dbReference type="OrthoDB" id="5308502at2759"/>
<feature type="transmembrane region" description="Helical" evidence="2">
    <location>
        <begin position="91"/>
        <end position="109"/>
    </location>
</feature>
<feature type="transmembrane region" description="Helical" evidence="2">
    <location>
        <begin position="130"/>
        <end position="150"/>
    </location>
</feature>
<protein>
    <submittedName>
        <fullName evidence="3">Uncharacterized protein C56F8.12</fullName>
    </submittedName>
</protein>
<evidence type="ECO:0000313" key="4">
    <source>
        <dbReference type="Proteomes" id="UP000222788"/>
    </source>
</evidence>
<feature type="transmembrane region" description="Helical" evidence="2">
    <location>
        <begin position="306"/>
        <end position="325"/>
    </location>
</feature>